<evidence type="ECO:0000256" key="1">
    <source>
        <dbReference type="SAM" id="Phobius"/>
    </source>
</evidence>
<keyword evidence="1" id="KW-0812">Transmembrane</keyword>
<dbReference type="AlphaFoldDB" id="A0A3M0KFT0"/>
<reference evidence="2 3" key="1">
    <citation type="submission" date="2018-07" db="EMBL/GenBank/DDBJ databases">
        <title>A high quality draft genome assembly of the barn swallow (H. rustica rustica).</title>
        <authorList>
            <person name="Formenti G."/>
            <person name="Chiara M."/>
            <person name="Poveda L."/>
            <person name="Francoijs K.-J."/>
            <person name="Bonisoli-Alquati A."/>
            <person name="Canova L."/>
            <person name="Gianfranceschi L."/>
            <person name="Horner D.S."/>
            <person name="Saino N."/>
        </authorList>
    </citation>
    <scope>NUCLEOTIDE SEQUENCE [LARGE SCALE GENOMIC DNA]</scope>
    <source>
        <strain evidence="2">Chelidonia</strain>
        <tissue evidence="2">Blood</tissue>
    </source>
</reference>
<accession>A0A3M0KFT0</accession>
<comment type="caution">
    <text evidence="2">The sequence shown here is derived from an EMBL/GenBank/DDBJ whole genome shotgun (WGS) entry which is preliminary data.</text>
</comment>
<keyword evidence="1" id="KW-1133">Transmembrane helix</keyword>
<sequence length="69" mass="7638">MTVSEPVLFNVFVDDLDEGIEFTLHSLIYLLVVSVLLISPTLGDMGIDMTDFDSNVQSQLNSFELSKLA</sequence>
<keyword evidence="3" id="KW-1185">Reference proteome</keyword>
<dbReference type="Proteomes" id="UP000269221">
    <property type="component" value="Unassembled WGS sequence"/>
</dbReference>
<evidence type="ECO:0000313" key="3">
    <source>
        <dbReference type="Proteomes" id="UP000269221"/>
    </source>
</evidence>
<keyword evidence="1" id="KW-0472">Membrane</keyword>
<protein>
    <submittedName>
        <fullName evidence="2">Uncharacterized protein</fullName>
    </submittedName>
</protein>
<name>A0A3M0KFT0_HIRRU</name>
<gene>
    <name evidence="2" type="ORF">DUI87_11201</name>
</gene>
<organism evidence="2 3">
    <name type="scientific">Hirundo rustica rustica</name>
    <dbReference type="NCBI Taxonomy" id="333673"/>
    <lineage>
        <taxon>Eukaryota</taxon>
        <taxon>Metazoa</taxon>
        <taxon>Chordata</taxon>
        <taxon>Craniata</taxon>
        <taxon>Vertebrata</taxon>
        <taxon>Euteleostomi</taxon>
        <taxon>Archelosauria</taxon>
        <taxon>Archosauria</taxon>
        <taxon>Dinosauria</taxon>
        <taxon>Saurischia</taxon>
        <taxon>Theropoda</taxon>
        <taxon>Coelurosauria</taxon>
        <taxon>Aves</taxon>
        <taxon>Neognathae</taxon>
        <taxon>Neoaves</taxon>
        <taxon>Telluraves</taxon>
        <taxon>Australaves</taxon>
        <taxon>Passeriformes</taxon>
        <taxon>Sylvioidea</taxon>
        <taxon>Hirundinidae</taxon>
        <taxon>Hirundo</taxon>
    </lineage>
</organism>
<feature type="transmembrane region" description="Helical" evidence="1">
    <location>
        <begin position="20"/>
        <end position="39"/>
    </location>
</feature>
<evidence type="ECO:0000313" key="2">
    <source>
        <dbReference type="EMBL" id="RMC12068.1"/>
    </source>
</evidence>
<dbReference type="EMBL" id="QRBI01000107">
    <property type="protein sequence ID" value="RMC12068.1"/>
    <property type="molecule type" value="Genomic_DNA"/>
</dbReference>
<proteinExistence type="predicted"/>